<dbReference type="Pfam" id="PF10433">
    <property type="entry name" value="Beta-prop_RSE1_1st"/>
    <property type="match status" value="1"/>
</dbReference>
<protein>
    <recommendedName>
        <fullName evidence="9">Cleavage/polyadenylation specificity factor A subunit C-terminal domain-containing protein</fullName>
    </recommendedName>
</protein>
<dbReference type="Pfam" id="PF23726">
    <property type="entry name" value="Beta-prop_RSE1_2nd"/>
    <property type="match status" value="1"/>
</dbReference>
<dbReference type="OMA" id="PMTKFKL"/>
<dbReference type="InterPro" id="IPR050358">
    <property type="entry name" value="RSE1/DDB1/CFT1"/>
</dbReference>
<name>N1PL90_DOTSN</name>
<reference evidence="7 8" key="2">
    <citation type="journal article" date="2012" name="PLoS Pathog.">
        <title>Diverse lifestyles and strategies of plant pathogenesis encoded in the genomes of eighteen Dothideomycetes fungi.</title>
        <authorList>
            <person name="Ohm R.A."/>
            <person name="Feau N."/>
            <person name="Henrissat B."/>
            <person name="Schoch C.L."/>
            <person name="Horwitz B.A."/>
            <person name="Barry K.W."/>
            <person name="Condon B.J."/>
            <person name="Copeland A.C."/>
            <person name="Dhillon B."/>
            <person name="Glaser F."/>
            <person name="Hesse C.N."/>
            <person name="Kosti I."/>
            <person name="LaButti K."/>
            <person name="Lindquist E.A."/>
            <person name="Lucas S."/>
            <person name="Salamov A.A."/>
            <person name="Bradshaw R.E."/>
            <person name="Ciuffetti L."/>
            <person name="Hamelin R.C."/>
            <person name="Kema G.H.J."/>
            <person name="Lawrence C."/>
            <person name="Scott J.A."/>
            <person name="Spatafora J.W."/>
            <person name="Turgeon B.G."/>
            <person name="de Wit P.J.G.M."/>
            <person name="Zhong S."/>
            <person name="Goodwin S.B."/>
            <person name="Grigoriev I.V."/>
        </authorList>
    </citation>
    <scope>NUCLEOTIDE SEQUENCE [LARGE SCALE GENOMIC DNA]</scope>
    <source>
        <strain evidence="8">NZE10 / CBS 128990</strain>
    </source>
</reference>
<comment type="subcellular location">
    <subcellularLocation>
        <location evidence="1">Nucleus</location>
    </subcellularLocation>
</comment>
<keyword evidence="2" id="KW-0539">Nucleus</keyword>
<evidence type="ECO:0000256" key="1">
    <source>
        <dbReference type="ARBA" id="ARBA00004123"/>
    </source>
</evidence>
<feature type="domain" description="RSE1/DDB1/CPSF1 first beta-propeller" evidence="5">
    <location>
        <begin position="12"/>
        <end position="416"/>
    </location>
</feature>
<feature type="compositionally biased region" description="Acidic residues" evidence="3">
    <location>
        <begin position="436"/>
        <end position="445"/>
    </location>
</feature>
<evidence type="ECO:0000256" key="3">
    <source>
        <dbReference type="SAM" id="MobiDB-lite"/>
    </source>
</evidence>
<evidence type="ECO:0000313" key="8">
    <source>
        <dbReference type="Proteomes" id="UP000016933"/>
    </source>
</evidence>
<evidence type="ECO:0008006" key="9">
    <source>
        <dbReference type="Google" id="ProtNLM"/>
    </source>
</evidence>
<dbReference type="EMBL" id="KB446539">
    <property type="protein sequence ID" value="EME43798.1"/>
    <property type="molecule type" value="Genomic_DNA"/>
</dbReference>
<dbReference type="Proteomes" id="UP000016933">
    <property type="component" value="Unassembled WGS sequence"/>
</dbReference>
<dbReference type="OrthoDB" id="6109at2759"/>
<dbReference type="InterPro" id="IPR036322">
    <property type="entry name" value="WD40_repeat_dom_sf"/>
</dbReference>
<dbReference type="InterPro" id="IPR015943">
    <property type="entry name" value="WD40/YVTN_repeat-like_dom_sf"/>
</dbReference>
<feature type="region of interest" description="Disordered" evidence="3">
    <location>
        <begin position="424"/>
        <end position="445"/>
    </location>
</feature>
<dbReference type="GO" id="GO:0005634">
    <property type="term" value="C:nucleus"/>
    <property type="evidence" value="ECO:0007669"/>
    <property type="project" value="UniProtKB-SubCell"/>
</dbReference>
<dbReference type="InterPro" id="IPR018846">
    <property type="entry name" value="Beta-prop_RSE1/DDB1/CPSF1_1st"/>
</dbReference>
<feature type="domain" description="RSE1/DDB1/CPSF1 C-terminal" evidence="4">
    <location>
        <begin position="967"/>
        <end position="1310"/>
    </location>
</feature>
<dbReference type="InterPro" id="IPR004871">
    <property type="entry name" value="RSE1/DDB1/CPSF1_C"/>
</dbReference>
<gene>
    <name evidence="7" type="ORF">DOTSEDRAFT_79774</name>
</gene>
<evidence type="ECO:0000259" key="5">
    <source>
        <dbReference type="Pfam" id="PF10433"/>
    </source>
</evidence>
<dbReference type="STRING" id="675120.N1PL90"/>
<feature type="domain" description="RSE1/DDB1/CPSF1 second beta-propeller" evidence="6">
    <location>
        <begin position="535"/>
        <end position="885"/>
    </location>
</feature>
<dbReference type="eggNOG" id="KOG1896">
    <property type="taxonomic scope" value="Eukaryota"/>
</dbReference>
<evidence type="ECO:0000259" key="6">
    <source>
        <dbReference type="Pfam" id="PF23726"/>
    </source>
</evidence>
<proteinExistence type="predicted"/>
<dbReference type="PANTHER" id="PTHR10644">
    <property type="entry name" value="DNA REPAIR/RNA PROCESSING CPSF FAMILY"/>
    <property type="match status" value="1"/>
</dbReference>
<evidence type="ECO:0000313" key="7">
    <source>
        <dbReference type="EMBL" id="EME43798.1"/>
    </source>
</evidence>
<accession>N1PL90</accession>
<evidence type="ECO:0000259" key="4">
    <source>
        <dbReference type="Pfam" id="PF03178"/>
    </source>
</evidence>
<dbReference type="InterPro" id="IPR058543">
    <property type="entry name" value="Beta-prop_RSE1/DDB1/CPSF1_2nd"/>
</dbReference>
<dbReference type="Gene3D" id="2.130.10.10">
    <property type="entry name" value="YVTN repeat-like/Quinoprotein amine dehydrogenase"/>
    <property type="match status" value="3"/>
</dbReference>
<dbReference type="HOGENOM" id="CLU_002414_2_1_1"/>
<sequence>MQCYTELLPPTAVTHALSLPFLSPNANNLIIAKTSSLQVFNVATIDGRDKLVLVGEYSLSGTVTNLAQVKLPDTKTAGDALLLAFKDAKLTLIEWDPENHRISTISIHYYEGDNVVSQPFGPGLGECENILTVDPNWRCAALKFGTRQLAVLPFRQLDDELGVEEDGDAEPASTTLKRSESILQNVNGEVQQTPYKASFVLALSTLLEDIRYTVDLGFLYGYRESTLGILSSSLQPSSSLLDIRKDELEYRMFKLELEQGESTELQVVKQLPNSLWKVVPLPAPVGGALLVGTNSFVHVDLNAKVNSVAVNEFAALESDRGMEDQSDLNLKLEGCSVEILDAESRQVLVVLRDGSLATIYFEQSGRSIQGLKVSRVREEHGGDLVKTAPSCVARLDHNKVFVGSEDGASSLVRWSRSISTLSRKRTHGQMLGQHGDEDDEEALEDDDDDLYDAAPETKKRATSTTDAFETPPSFQIQDVLHSLGPINDVCLGKSDGAQVDKLQMMLGTGRGRSSRISCLNRDIVPVSARKSTIGRAKSAWAVHAKRNDRDDDFHDNLLFAYDGQETKIYDVDEVGYMERTAQEFEHEGETIDVQMLAKDTIVVQCRKSEIRTYDADLALSQIIPMVDEETDEEYEIVYLSFCDPYLLVVRNDSSIQVLHVRGKEIEPLEGEGDIAEKKWLGGSIHTGSLTKDVPALFLLSAQGTMHVFSLPSLEPVYHAPALPHLPPVLSSDAPQRRAGPKEALTELLVAELGASGVDTPYLVARTALDDLVLYEPFRHPEPAPSDQWYTNLRFRKVPVTYIPKYNEAIAQEESTRPLPLRSIHVGDYDAVTIPGSPPLLLVKEASSLPRVLEVRISNESNRVATLLPIHLDHCKKGFAAVNADGLLEEYHLPLSAWYGTGWSVQQVDLGSEDLEVRHLAYHETRGVYVVATCKDVDFYFAEDDHRHLGQSGGGQDDITLRPQVKQYSIHLVSSKTHRVIDSRAMPYLEAITALQVMPLEVSELTHEQDLRILVSTAAMRGEDMPARGAIIVFNIIDVVPAPDVPESGIKLHVNAREETKGAITALAPFPGGFVGSGQGQKIMIRGLKEDGSCLPVAFLDAQCHTTVIKTLGTSGMWLAGDAWKGLWFGGFTEEPYKLTVLGKAPERQMEVMAAEFLPFDGALYILIIDADMDLHVLQYDPENPKSQNGMRLLHRSTFHLGHFATNMLLLPSSLNPFGENQPFTNGDTNGESPEESSPLFHVLTTSLTGSIGMITPLDESSYRRLSALQTHLTTILEHPASLNPRAYRAIESESFGGARGVVDGNIVRRINELGAARRADVLARAGADAWSIRSDLEVVGGCGLGYL</sequence>
<dbReference type="Pfam" id="PF03178">
    <property type="entry name" value="CPSF_A"/>
    <property type="match status" value="1"/>
</dbReference>
<dbReference type="GO" id="GO:0003676">
    <property type="term" value="F:nucleic acid binding"/>
    <property type="evidence" value="ECO:0007669"/>
    <property type="project" value="InterPro"/>
</dbReference>
<evidence type="ECO:0000256" key="2">
    <source>
        <dbReference type="ARBA" id="ARBA00023242"/>
    </source>
</evidence>
<keyword evidence="8" id="KW-1185">Reference proteome</keyword>
<organism evidence="7 8">
    <name type="scientific">Dothistroma septosporum (strain NZE10 / CBS 128990)</name>
    <name type="common">Red band needle blight fungus</name>
    <name type="synonym">Mycosphaerella pini</name>
    <dbReference type="NCBI Taxonomy" id="675120"/>
    <lineage>
        <taxon>Eukaryota</taxon>
        <taxon>Fungi</taxon>
        <taxon>Dikarya</taxon>
        <taxon>Ascomycota</taxon>
        <taxon>Pezizomycotina</taxon>
        <taxon>Dothideomycetes</taxon>
        <taxon>Dothideomycetidae</taxon>
        <taxon>Mycosphaerellales</taxon>
        <taxon>Mycosphaerellaceae</taxon>
        <taxon>Dothistroma</taxon>
    </lineage>
</organism>
<dbReference type="SUPFAM" id="SSF50978">
    <property type="entry name" value="WD40 repeat-like"/>
    <property type="match status" value="1"/>
</dbReference>
<reference evidence="8" key="1">
    <citation type="journal article" date="2012" name="PLoS Genet.">
        <title>The genomes of the fungal plant pathogens Cladosporium fulvum and Dothistroma septosporum reveal adaptation to different hosts and lifestyles but also signatures of common ancestry.</title>
        <authorList>
            <person name="de Wit P.J.G.M."/>
            <person name="van der Burgt A."/>
            <person name="Oekmen B."/>
            <person name="Stergiopoulos I."/>
            <person name="Abd-Elsalam K.A."/>
            <person name="Aerts A.L."/>
            <person name="Bahkali A.H."/>
            <person name="Beenen H.G."/>
            <person name="Chettri P."/>
            <person name="Cox M.P."/>
            <person name="Datema E."/>
            <person name="de Vries R.P."/>
            <person name="Dhillon B."/>
            <person name="Ganley A.R."/>
            <person name="Griffiths S.A."/>
            <person name="Guo Y."/>
            <person name="Hamelin R.C."/>
            <person name="Henrissat B."/>
            <person name="Kabir M.S."/>
            <person name="Jashni M.K."/>
            <person name="Kema G."/>
            <person name="Klaubauf S."/>
            <person name="Lapidus A."/>
            <person name="Levasseur A."/>
            <person name="Lindquist E."/>
            <person name="Mehrabi R."/>
            <person name="Ohm R.A."/>
            <person name="Owen T.J."/>
            <person name="Salamov A."/>
            <person name="Schwelm A."/>
            <person name="Schijlen E."/>
            <person name="Sun H."/>
            <person name="van den Burg H.A."/>
            <person name="van Ham R.C.H.J."/>
            <person name="Zhang S."/>
            <person name="Goodwin S.B."/>
            <person name="Grigoriev I.V."/>
            <person name="Collemare J."/>
            <person name="Bradshaw R.E."/>
        </authorList>
    </citation>
    <scope>NUCLEOTIDE SEQUENCE [LARGE SCALE GENOMIC DNA]</scope>
    <source>
        <strain evidence="8">NZE10 / CBS 128990</strain>
    </source>
</reference>